<dbReference type="InterPro" id="IPR049427">
    <property type="entry name" value="Acyl-ACP_TE_C"/>
</dbReference>
<keyword evidence="6" id="KW-0443">Lipid metabolism</keyword>
<evidence type="ECO:0000256" key="2">
    <source>
        <dbReference type="ARBA" id="ARBA00022516"/>
    </source>
</evidence>
<keyword evidence="4" id="KW-0276">Fatty acid metabolism</keyword>
<reference evidence="10" key="1">
    <citation type="journal article" date="2020" name="mSystems">
        <title>Genome- and Community-Level Interaction Insights into Carbon Utilization and Element Cycling Functions of Hydrothermarchaeota in Hydrothermal Sediment.</title>
        <authorList>
            <person name="Zhou Z."/>
            <person name="Liu Y."/>
            <person name="Xu W."/>
            <person name="Pan J."/>
            <person name="Luo Z.H."/>
            <person name="Li M."/>
        </authorList>
    </citation>
    <scope>NUCLEOTIDE SEQUENCE [LARGE SCALE GENOMIC DNA]</scope>
    <source>
        <strain evidence="10">SpSt-503</strain>
    </source>
</reference>
<evidence type="ECO:0000256" key="4">
    <source>
        <dbReference type="ARBA" id="ARBA00022832"/>
    </source>
</evidence>
<dbReference type="Pfam" id="PF01643">
    <property type="entry name" value="Acyl-ACP_TE"/>
    <property type="match status" value="1"/>
</dbReference>
<evidence type="ECO:0000313" key="10">
    <source>
        <dbReference type="EMBL" id="HFH30312.1"/>
    </source>
</evidence>
<keyword evidence="3" id="KW-0378">Hydrolase</keyword>
<feature type="domain" description="Acyl-ACP thioesterase-like C-terminal" evidence="9">
    <location>
        <begin position="159"/>
        <end position="216"/>
    </location>
</feature>
<comment type="similarity">
    <text evidence="1">Belongs to the acyl-ACP thioesterase family.</text>
</comment>
<keyword evidence="5" id="KW-0809">Transit peptide</keyword>
<dbReference type="Pfam" id="PF20791">
    <property type="entry name" value="Acyl-ACP_TE_C"/>
    <property type="match status" value="1"/>
</dbReference>
<dbReference type="Gene3D" id="3.10.129.10">
    <property type="entry name" value="Hotdog Thioesterase"/>
    <property type="match status" value="2"/>
</dbReference>
<evidence type="ECO:0000259" key="9">
    <source>
        <dbReference type="Pfam" id="PF20791"/>
    </source>
</evidence>
<dbReference type="PANTHER" id="PTHR31727">
    <property type="entry name" value="OLEOYL-ACYL CARRIER PROTEIN THIOESTERASE 1, CHLOROPLASTIC"/>
    <property type="match status" value="1"/>
</dbReference>
<proteinExistence type="inferred from homology"/>
<dbReference type="AlphaFoldDB" id="A0A7C3E385"/>
<evidence type="ECO:0000256" key="1">
    <source>
        <dbReference type="ARBA" id="ARBA00006500"/>
    </source>
</evidence>
<gene>
    <name evidence="10" type="ORF">ENS59_12535</name>
</gene>
<keyword evidence="2" id="KW-0444">Lipid biosynthesis</keyword>
<sequence>MKALWTEQFTVRTWDVDRNNRLSPASLFNFFQEVAGNHATDLGVGKDALLRDNLAWILSRTTALVYRRPGWGETITVRTWPRGTEKLFAIRDYDIIDGFGSTIAQGRSAWLLVDLEKLRPLRPQNLTENLPTNAEMPAIQDGVGALLQRKDMQAAGTRKAAYSDIDYNGHVNNARYIQWIQDMLDESILDGANRFRLDINYLAEIRPQETISLWKAPLANQNDETDQIAPFTPFEVTDLWAFEGRHIDSGQSSFRAELRCGA</sequence>
<evidence type="ECO:0000256" key="7">
    <source>
        <dbReference type="ARBA" id="ARBA00023160"/>
    </source>
</evidence>
<organism evidence="10">
    <name type="scientific">Gracilinema caldarium</name>
    <dbReference type="NCBI Taxonomy" id="215591"/>
    <lineage>
        <taxon>Bacteria</taxon>
        <taxon>Pseudomonadati</taxon>
        <taxon>Spirochaetota</taxon>
        <taxon>Spirochaetia</taxon>
        <taxon>Spirochaetales</taxon>
        <taxon>Breznakiellaceae</taxon>
        <taxon>Gracilinema</taxon>
    </lineage>
</organism>
<accession>A0A7C3E385</accession>
<dbReference type="CDD" id="cd00586">
    <property type="entry name" value="4HBT"/>
    <property type="match status" value="1"/>
</dbReference>
<dbReference type="EMBL" id="DSVL01000383">
    <property type="protein sequence ID" value="HFH30312.1"/>
    <property type="molecule type" value="Genomic_DNA"/>
</dbReference>
<keyword evidence="7" id="KW-0275">Fatty acid biosynthesis</keyword>
<dbReference type="GO" id="GO:0000036">
    <property type="term" value="F:acyl carrier activity"/>
    <property type="evidence" value="ECO:0007669"/>
    <property type="project" value="TreeGrafter"/>
</dbReference>
<evidence type="ECO:0000259" key="8">
    <source>
        <dbReference type="Pfam" id="PF01643"/>
    </source>
</evidence>
<dbReference type="PANTHER" id="PTHR31727:SF6">
    <property type="entry name" value="OLEOYL-ACYL CARRIER PROTEIN THIOESTERASE 1, CHLOROPLASTIC"/>
    <property type="match status" value="1"/>
</dbReference>
<dbReference type="InterPro" id="IPR029069">
    <property type="entry name" value="HotDog_dom_sf"/>
</dbReference>
<name>A0A7C3E385_9SPIR</name>
<evidence type="ECO:0000256" key="6">
    <source>
        <dbReference type="ARBA" id="ARBA00023098"/>
    </source>
</evidence>
<evidence type="ECO:0000256" key="3">
    <source>
        <dbReference type="ARBA" id="ARBA00022801"/>
    </source>
</evidence>
<comment type="caution">
    <text evidence="10">The sequence shown here is derived from an EMBL/GenBank/DDBJ whole genome shotgun (WGS) entry which is preliminary data.</text>
</comment>
<dbReference type="GO" id="GO:0016297">
    <property type="term" value="F:fatty acyl-[ACP] hydrolase activity"/>
    <property type="evidence" value="ECO:0007669"/>
    <property type="project" value="InterPro"/>
</dbReference>
<dbReference type="InterPro" id="IPR002864">
    <property type="entry name" value="Acyl-ACP_thioesterase_NHD"/>
</dbReference>
<evidence type="ECO:0000256" key="5">
    <source>
        <dbReference type="ARBA" id="ARBA00022946"/>
    </source>
</evidence>
<protein>
    <submittedName>
        <fullName evidence="10">Acyl-ACP thioesterase</fullName>
    </submittedName>
</protein>
<feature type="domain" description="Acyl-ACP thioesterase N-terminal hotdog" evidence="8">
    <location>
        <begin position="5"/>
        <end position="121"/>
    </location>
</feature>
<dbReference type="SUPFAM" id="SSF54637">
    <property type="entry name" value="Thioesterase/thiol ester dehydrase-isomerase"/>
    <property type="match status" value="2"/>
</dbReference>
<dbReference type="InterPro" id="IPR045023">
    <property type="entry name" value="FATA/B"/>
</dbReference>